<name>A0ABD0QID8_CIRMR</name>
<feature type="compositionally biased region" description="Pro residues" evidence="1">
    <location>
        <begin position="65"/>
        <end position="79"/>
    </location>
</feature>
<dbReference type="EMBL" id="JAMKFB020000008">
    <property type="protein sequence ID" value="KAL0185996.1"/>
    <property type="molecule type" value="Genomic_DNA"/>
</dbReference>
<feature type="compositionally biased region" description="Basic and acidic residues" evidence="1">
    <location>
        <begin position="30"/>
        <end position="40"/>
    </location>
</feature>
<feature type="region of interest" description="Disordered" evidence="1">
    <location>
        <begin position="120"/>
        <end position="183"/>
    </location>
</feature>
<evidence type="ECO:0000313" key="3">
    <source>
        <dbReference type="Proteomes" id="UP001529510"/>
    </source>
</evidence>
<dbReference type="InterPro" id="IPR032748">
    <property type="entry name" value="PAG"/>
</dbReference>
<comment type="caution">
    <text evidence="2">The sequence shown here is derived from an EMBL/GenBank/DDBJ whole genome shotgun (WGS) entry which is preliminary data.</text>
</comment>
<proteinExistence type="predicted"/>
<sequence length="183" mass="19776">MDLLLLPSRRSNSDLRSQGRQLPQIPSGEDGEHTYAEVGRRSSPTRGSEDARYGVGGRAGETDTPAPPAVPANTPAPPDPDGDCLEGGIPEPETLPQVVNTPPQPQETVEYACIRKVRRVDKAAQKRDNGTETEEGLGQQQRHSSGDIRHAPPTHPAPAPTHPHSQKIPRKNVEAFNLPSFPK</sequence>
<reference evidence="2 3" key="1">
    <citation type="submission" date="2024-05" db="EMBL/GenBank/DDBJ databases">
        <title>Genome sequencing and assembly of Indian major carp, Cirrhinus mrigala (Hamilton, 1822).</title>
        <authorList>
            <person name="Mohindra V."/>
            <person name="Chowdhury L.M."/>
            <person name="Lal K."/>
            <person name="Jena J.K."/>
        </authorList>
    </citation>
    <scope>NUCLEOTIDE SEQUENCE [LARGE SCALE GENOMIC DNA]</scope>
    <source>
        <strain evidence="2">CM1030</strain>
        <tissue evidence="2">Blood</tissue>
    </source>
</reference>
<dbReference type="AlphaFoldDB" id="A0ABD0QID8"/>
<feature type="non-terminal residue" evidence="2">
    <location>
        <position position="183"/>
    </location>
</feature>
<evidence type="ECO:0000256" key="1">
    <source>
        <dbReference type="SAM" id="MobiDB-lite"/>
    </source>
</evidence>
<gene>
    <name evidence="2" type="ORF">M9458_017666</name>
</gene>
<accession>A0ABD0QID8</accession>
<feature type="compositionally biased region" description="Basic and acidic residues" evidence="1">
    <location>
        <begin position="120"/>
        <end position="130"/>
    </location>
</feature>
<protein>
    <submittedName>
        <fullName evidence="2">Uncharacterized protein</fullName>
    </submittedName>
</protein>
<dbReference type="Proteomes" id="UP001529510">
    <property type="component" value="Unassembled WGS sequence"/>
</dbReference>
<feature type="region of interest" description="Disordered" evidence="1">
    <location>
        <begin position="1"/>
        <end position="106"/>
    </location>
</feature>
<evidence type="ECO:0000313" key="2">
    <source>
        <dbReference type="EMBL" id="KAL0185996.1"/>
    </source>
</evidence>
<organism evidence="2 3">
    <name type="scientific">Cirrhinus mrigala</name>
    <name type="common">Mrigala</name>
    <dbReference type="NCBI Taxonomy" id="683832"/>
    <lineage>
        <taxon>Eukaryota</taxon>
        <taxon>Metazoa</taxon>
        <taxon>Chordata</taxon>
        <taxon>Craniata</taxon>
        <taxon>Vertebrata</taxon>
        <taxon>Euteleostomi</taxon>
        <taxon>Actinopterygii</taxon>
        <taxon>Neopterygii</taxon>
        <taxon>Teleostei</taxon>
        <taxon>Ostariophysi</taxon>
        <taxon>Cypriniformes</taxon>
        <taxon>Cyprinidae</taxon>
        <taxon>Labeoninae</taxon>
        <taxon>Labeonini</taxon>
        <taxon>Cirrhinus</taxon>
    </lineage>
</organism>
<keyword evidence="3" id="KW-1185">Reference proteome</keyword>
<dbReference type="PANTHER" id="PTHR16322">
    <property type="entry name" value="PHOSPHOPROTEIN ASSOCIATED WITH GLYCOSPHINGOLIPID-ENRICHED MICRODOMAINS 1"/>
    <property type="match status" value="1"/>
</dbReference>
<dbReference type="PANTHER" id="PTHR16322:SF2">
    <property type="entry name" value="TRANSLATION INITIATION FACTOR IF-2"/>
    <property type="match status" value="1"/>
</dbReference>
<feature type="non-terminal residue" evidence="2">
    <location>
        <position position="1"/>
    </location>
</feature>